<accession>A0ABD4W6F3</accession>
<proteinExistence type="predicted"/>
<organism evidence="1 2">
    <name type="scientific">Bifidobacterium pseudocatenulatum</name>
    <dbReference type="NCBI Taxonomy" id="28026"/>
    <lineage>
        <taxon>Bacteria</taxon>
        <taxon>Bacillati</taxon>
        <taxon>Actinomycetota</taxon>
        <taxon>Actinomycetes</taxon>
        <taxon>Bifidobacteriales</taxon>
        <taxon>Bifidobacteriaceae</taxon>
        <taxon>Bifidobacterium</taxon>
    </lineage>
</organism>
<comment type="caution">
    <text evidence="1">The sequence shown here is derived from an EMBL/GenBank/DDBJ whole genome shotgun (WGS) entry which is preliminary data.</text>
</comment>
<dbReference type="EMBL" id="JAQKRA010000001">
    <property type="protein sequence ID" value="MDB6491236.1"/>
    <property type="molecule type" value="Genomic_DNA"/>
</dbReference>
<dbReference type="Proteomes" id="UP001212008">
    <property type="component" value="Unassembled WGS sequence"/>
</dbReference>
<dbReference type="RefSeq" id="WP_271734967.1">
    <property type="nucleotide sequence ID" value="NZ_JAQKQZ010000002.1"/>
</dbReference>
<protein>
    <submittedName>
        <fullName evidence="1">Uncharacterized protein</fullName>
    </submittedName>
</protein>
<dbReference type="AlphaFoldDB" id="A0ABD4W6F3"/>
<reference evidence="1 2" key="1">
    <citation type="submission" date="2023-01" db="EMBL/GenBank/DDBJ databases">
        <title>Human gut microbiome strain richness.</title>
        <authorList>
            <person name="Chen-Liaw A."/>
        </authorList>
    </citation>
    <scope>NUCLEOTIDE SEQUENCE [LARGE SCALE GENOMIC DNA]</scope>
    <source>
        <strain evidence="1 2">RTP21311st1_C8_RTP21311_201001</strain>
    </source>
</reference>
<name>A0ABD4W6F3_BIFPS</name>
<evidence type="ECO:0000313" key="1">
    <source>
        <dbReference type="EMBL" id="MDB6491236.1"/>
    </source>
</evidence>
<sequence length="60" mass="6720">MSVSIRANPPEKNSKKKKHEYFFRTFPADHLDSDANTITPMPMNMARIDRAQPIAGTSSA</sequence>
<evidence type="ECO:0000313" key="2">
    <source>
        <dbReference type="Proteomes" id="UP001212008"/>
    </source>
</evidence>
<gene>
    <name evidence="1" type="ORF">PMN70_03335</name>
</gene>